<dbReference type="InterPro" id="IPR033248">
    <property type="entry name" value="Transketolase_C"/>
</dbReference>
<dbReference type="InterPro" id="IPR027159">
    <property type="entry name" value="CBP80"/>
</dbReference>
<dbReference type="GO" id="GO:0005846">
    <property type="term" value="C:nuclear cap binding complex"/>
    <property type="evidence" value="ECO:0007669"/>
    <property type="project" value="InterPro"/>
</dbReference>
<dbReference type="SUPFAM" id="SSF48371">
    <property type="entry name" value="ARM repeat"/>
    <property type="match status" value="2"/>
</dbReference>
<dbReference type="Pfam" id="PF09090">
    <property type="entry name" value="MIF4G_like_2"/>
    <property type="match status" value="1"/>
</dbReference>
<evidence type="ECO:0000313" key="3">
    <source>
        <dbReference type="EMBL" id="KAF4651863.1"/>
    </source>
</evidence>
<dbReference type="Pfam" id="PF02780">
    <property type="entry name" value="Transketolase_C"/>
    <property type="match status" value="1"/>
</dbReference>
<dbReference type="Gene3D" id="3.40.50.920">
    <property type="match status" value="1"/>
</dbReference>
<dbReference type="InterPro" id="IPR016024">
    <property type="entry name" value="ARM-type_fold"/>
</dbReference>
<dbReference type="GO" id="GO:0006406">
    <property type="term" value="P:mRNA export from nucleus"/>
    <property type="evidence" value="ECO:0007669"/>
    <property type="project" value="InterPro"/>
</dbReference>
<dbReference type="InterPro" id="IPR009014">
    <property type="entry name" value="Transketo_C/PFOR_II"/>
</dbReference>
<evidence type="ECO:0000313" key="4">
    <source>
        <dbReference type="Proteomes" id="UP000591131"/>
    </source>
</evidence>
<dbReference type="AlphaFoldDB" id="A0A7J6KWZ0"/>
<dbReference type="PANTHER" id="PTHR12412:SF2">
    <property type="entry name" value="NUCLEAR CAP-BINDING PROTEIN SUBUNIT 1"/>
    <property type="match status" value="1"/>
</dbReference>
<reference evidence="3 4" key="1">
    <citation type="submission" date="2020-04" db="EMBL/GenBank/DDBJ databases">
        <title>Perkinsus chesapeaki whole genome sequence.</title>
        <authorList>
            <person name="Bogema D.R."/>
        </authorList>
    </citation>
    <scope>NUCLEOTIDE SEQUENCE [LARGE SCALE GENOMIC DNA]</scope>
    <source>
        <strain evidence="3">ATCC PRA-425</strain>
    </source>
</reference>
<protein>
    <submittedName>
        <fullName evidence="3">Synthase</fullName>
    </submittedName>
</protein>
<accession>A0A7J6KWZ0</accession>
<organism evidence="3 4">
    <name type="scientific">Perkinsus chesapeaki</name>
    <name type="common">Clam parasite</name>
    <name type="synonym">Perkinsus andrewsi</name>
    <dbReference type="NCBI Taxonomy" id="330153"/>
    <lineage>
        <taxon>Eukaryota</taxon>
        <taxon>Sar</taxon>
        <taxon>Alveolata</taxon>
        <taxon>Perkinsozoa</taxon>
        <taxon>Perkinsea</taxon>
        <taxon>Perkinsida</taxon>
        <taxon>Perkinsidae</taxon>
        <taxon>Perkinsus</taxon>
    </lineage>
</organism>
<feature type="domain" description="MIF4G-like type 2" evidence="2">
    <location>
        <begin position="628"/>
        <end position="842"/>
    </location>
</feature>
<evidence type="ECO:0000259" key="1">
    <source>
        <dbReference type="Pfam" id="PF02780"/>
    </source>
</evidence>
<keyword evidence="4" id="KW-1185">Reference proteome</keyword>
<evidence type="ECO:0000259" key="2">
    <source>
        <dbReference type="Pfam" id="PF09090"/>
    </source>
</evidence>
<dbReference type="Proteomes" id="UP000591131">
    <property type="component" value="Unassembled WGS sequence"/>
</dbReference>
<dbReference type="GO" id="GO:0003729">
    <property type="term" value="F:mRNA binding"/>
    <property type="evidence" value="ECO:0007669"/>
    <property type="project" value="TreeGrafter"/>
</dbReference>
<dbReference type="OrthoDB" id="412692at2759"/>
<dbReference type="EMBL" id="JAAPAO010000995">
    <property type="protein sequence ID" value="KAF4651863.1"/>
    <property type="molecule type" value="Genomic_DNA"/>
</dbReference>
<feature type="non-terminal residue" evidence="3">
    <location>
        <position position="1"/>
    </location>
</feature>
<name>A0A7J6KWZ0_PERCH</name>
<sequence>MKPLDEEMISSLAKGHDVLVTVEEGSVGGFGSHVLEFLAAKGLLGDGKLQVGTIHVPDQWYEADTPENQLKAAGITPSAITEKARKLADSAAAVKSTLLKDERITAATGRAEDKSVGNKGRAGCHRQCMLTNDVMFDCAPNVHKSASSRKRDYREPYTAIKMIVKVGEEKKKIPGNLKGLSIGLEEDIVPHKQVMQDTVMECVTYLPQKTSVYAAWLGLLVRPHRVFVTELVDRAAGHLGECSTILSMKILMRFLVELANCRCVLFETVLGAMQELMDLRKSDDVHNVELPVYVALHGLLVISADLYKENEEVIDGMISEAEKMTEERAERRTKLAACTAAFRDHSEKDDFDRLVEAVKSMRDEVWSKIENSEGSPVLLRPYEMPGLASKLAVNQPEHMLEIPNIDWRLDRLDSLPRSFPFRLPLTSSKVDTEPPVDTDGFVKRLSVHDGYILDTLFDEIMTAFDKHVGECAKQLLKLPVMSGDFLPRLVDGMFNRLVQPYPTDRIQEPPKLFFTRLIDSVMALQSSTKPLIEDAVKMMIAGQKPLVDDDADIRTQMALADFLAVHLISTDYKWDFDMDENSPSRQSPTLVGAGLAALLRLSFHQNLVTRLPESVHPLIPAEPRVNNKYAEDPTPLYAEMTELVRVKDADESAVLDKLSGVIATGKASAAEAIEQFMYALLQAGSRTPTHMTRVLELHSQVLPLTRPADPTEAREYDLAIAGSVFEFFRYYPVRLACTFGALLDHDLVTAMAVAQYMLLKAQGGLREVLSDYCAREVLLELIPRSRRKLEALRASVQGMETSVQAGNPTLEDAKTRLETAQQSLTEVMNTMVSSLVSAYNALDVDESFDDLRQTLVDILLDICRSNLDLVASLKSMDSDAPAEMKAVVSNIEALA</sequence>
<dbReference type="PANTHER" id="PTHR12412">
    <property type="entry name" value="CAP BINDING PROTEIN"/>
    <property type="match status" value="1"/>
</dbReference>
<dbReference type="GO" id="GO:0000184">
    <property type="term" value="P:nuclear-transcribed mRNA catabolic process, nonsense-mediated decay"/>
    <property type="evidence" value="ECO:0007669"/>
    <property type="project" value="TreeGrafter"/>
</dbReference>
<dbReference type="SUPFAM" id="SSF52922">
    <property type="entry name" value="TK C-terminal domain-like"/>
    <property type="match status" value="1"/>
</dbReference>
<dbReference type="InterPro" id="IPR015174">
    <property type="entry name" value="MIF4G-like_typ-2"/>
</dbReference>
<gene>
    <name evidence="3" type="primary">DXS1</name>
    <name evidence="3" type="ORF">FOL47_011387</name>
</gene>
<dbReference type="Gene3D" id="1.25.40.180">
    <property type="match status" value="3"/>
</dbReference>
<dbReference type="GO" id="GO:0000339">
    <property type="term" value="F:RNA cap binding"/>
    <property type="evidence" value="ECO:0007669"/>
    <property type="project" value="InterPro"/>
</dbReference>
<comment type="caution">
    <text evidence="3">The sequence shown here is derived from an EMBL/GenBank/DDBJ whole genome shotgun (WGS) entry which is preliminary data.</text>
</comment>
<dbReference type="GO" id="GO:0005634">
    <property type="term" value="C:nucleus"/>
    <property type="evidence" value="ECO:0007669"/>
    <property type="project" value="TreeGrafter"/>
</dbReference>
<proteinExistence type="predicted"/>
<feature type="domain" description="Transketolase C-terminal" evidence="1">
    <location>
        <begin position="1"/>
        <end position="80"/>
    </location>
</feature>